<keyword evidence="2" id="KW-1185">Reference proteome</keyword>
<evidence type="ECO:0000313" key="1">
    <source>
        <dbReference type="EMBL" id="TVT58457.1"/>
    </source>
</evidence>
<gene>
    <name evidence="1" type="ORF">FNH05_06520</name>
</gene>
<reference evidence="1 2" key="1">
    <citation type="submission" date="2019-07" db="EMBL/GenBank/DDBJ databases">
        <authorList>
            <person name="Duangmal K."/>
            <person name="Teo W.F.A."/>
        </authorList>
    </citation>
    <scope>NUCLEOTIDE SEQUENCE [LARGE SCALE GENOMIC DNA]</scope>
    <source>
        <strain evidence="1 2">TBRC 6029</strain>
    </source>
</reference>
<dbReference type="RefSeq" id="WP_144586367.1">
    <property type="nucleotide sequence ID" value="NZ_VJWX01000038.1"/>
</dbReference>
<protein>
    <submittedName>
        <fullName evidence="1">Uncharacterized protein</fullName>
    </submittedName>
</protein>
<comment type="caution">
    <text evidence="1">The sequence shown here is derived from an EMBL/GenBank/DDBJ whole genome shotgun (WGS) entry which is preliminary data.</text>
</comment>
<sequence length="64" mass="6988">MSGPAAVINPTRQRCCPASFGDRSGACHCPMWMLVRRSPPTPRCSPPATFDSFVAEHREVFAPV</sequence>
<dbReference type="EMBL" id="VJWX01000038">
    <property type="protein sequence ID" value="TVT58457.1"/>
    <property type="molecule type" value="Genomic_DNA"/>
</dbReference>
<dbReference type="Proteomes" id="UP000320011">
    <property type="component" value="Unassembled WGS sequence"/>
</dbReference>
<dbReference type="AlphaFoldDB" id="A0A558DBQ1"/>
<organism evidence="1 2">
    <name type="scientific">Amycolatopsis rhizosphaerae</name>
    <dbReference type="NCBI Taxonomy" id="2053003"/>
    <lineage>
        <taxon>Bacteria</taxon>
        <taxon>Bacillati</taxon>
        <taxon>Actinomycetota</taxon>
        <taxon>Actinomycetes</taxon>
        <taxon>Pseudonocardiales</taxon>
        <taxon>Pseudonocardiaceae</taxon>
        <taxon>Amycolatopsis</taxon>
    </lineage>
</organism>
<proteinExistence type="predicted"/>
<name>A0A558DBQ1_9PSEU</name>
<evidence type="ECO:0000313" key="2">
    <source>
        <dbReference type="Proteomes" id="UP000320011"/>
    </source>
</evidence>
<reference evidence="1 2" key="2">
    <citation type="submission" date="2019-08" db="EMBL/GenBank/DDBJ databases">
        <title>Amycolatopsis acidicola sp. nov., isolated from peat swamp forest soil.</title>
        <authorList>
            <person name="Srisuk N."/>
        </authorList>
    </citation>
    <scope>NUCLEOTIDE SEQUENCE [LARGE SCALE GENOMIC DNA]</scope>
    <source>
        <strain evidence="1 2">TBRC 6029</strain>
    </source>
</reference>
<accession>A0A558DBQ1</accession>